<gene>
    <name evidence="2" type="ORF">GA0111570_10259</name>
</gene>
<organism evidence="2 3">
    <name type="scientific">Raineyella antarctica</name>
    <dbReference type="NCBI Taxonomy" id="1577474"/>
    <lineage>
        <taxon>Bacteria</taxon>
        <taxon>Bacillati</taxon>
        <taxon>Actinomycetota</taxon>
        <taxon>Actinomycetes</taxon>
        <taxon>Propionibacteriales</taxon>
        <taxon>Propionibacteriaceae</taxon>
        <taxon>Raineyella</taxon>
    </lineage>
</organism>
<evidence type="ECO:0000313" key="3">
    <source>
        <dbReference type="Proteomes" id="UP000199086"/>
    </source>
</evidence>
<dbReference type="Proteomes" id="UP000199086">
    <property type="component" value="Unassembled WGS sequence"/>
</dbReference>
<dbReference type="EMBL" id="FMYF01000002">
    <property type="protein sequence ID" value="SDB80273.1"/>
    <property type="molecule type" value="Genomic_DNA"/>
</dbReference>
<proteinExistence type="predicted"/>
<evidence type="ECO:0000256" key="1">
    <source>
        <dbReference type="SAM" id="Coils"/>
    </source>
</evidence>
<feature type="coiled-coil region" evidence="1">
    <location>
        <begin position="7"/>
        <end position="34"/>
    </location>
</feature>
<accession>A0A1G6GEL4</accession>
<sequence length="103" mass="11510">MTDENEIVQLRQQVDALGERLAAMEAQLAEVQRLADYYRESQQVDEETMMVISAAVAAVLGHKAKVKQIQLASSVGWTRAGLTEVQDHSRARPVLRPSRITLH</sequence>
<dbReference type="AlphaFoldDB" id="A0A1G6GEL4"/>
<dbReference type="OrthoDB" id="3730516at2"/>
<keyword evidence="1" id="KW-0175">Coiled coil</keyword>
<protein>
    <submittedName>
        <fullName evidence="2">Uncharacterized protein</fullName>
    </submittedName>
</protein>
<reference evidence="2 3" key="1">
    <citation type="submission" date="2016-06" db="EMBL/GenBank/DDBJ databases">
        <authorList>
            <person name="Olsen C.W."/>
            <person name="Carey S."/>
            <person name="Hinshaw L."/>
            <person name="Karasin A.I."/>
        </authorList>
    </citation>
    <scope>NUCLEOTIDE SEQUENCE [LARGE SCALE GENOMIC DNA]</scope>
    <source>
        <strain evidence="2 3">LZ-22</strain>
    </source>
</reference>
<dbReference type="RefSeq" id="WP_092606153.1">
    <property type="nucleotide sequence ID" value="NZ_FMYF01000002.1"/>
</dbReference>
<name>A0A1G6GEL4_9ACTN</name>
<keyword evidence="3" id="KW-1185">Reference proteome</keyword>
<evidence type="ECO:0000313" key="2">
    <source>
        <dbReference type="EMBL" id="SDB80273.1"/>
    </source>
</evidence>
<dbReference type="STRING" id="1577474.GA0111570_10259"/>